<accession>A0ACC2H5G4</accession>
<evidence type="ECO:0000313" key="2">
    <source>
        <dbReference type="Proteomes" id="UP001157502"/>
    </source>
</evidence>
<gene>
    <name evidence="1" type="ORF">DPEC_G00054870</name>
</gene>
<evidence type="ECO:0000313" key="1">
    <source>
        <dbReference type="EMBL" id="KAJ8011118.1"/>
    </source>
</evidence>
<organism evidence="1 2">
    <name type="scientific">Dallia pectoralis</name>
    <name type="common">Alaska blackfish</name>
    <dbReference type="NCBI Taxonomy" id="75939"/>
    <lineage>
        <taxon>Eukaryota</taxon>
        <taxon>Metazoa</taxon>
        <taxon>Chordata</taxon>
        <taxon>Craniata</taxon>
        <taxon>Vertebrata</taxon>
        <taxon>Euteleostomi</taxon>
        <taxon>Actinopterygii</taxon>
        <taxon>Neopterygii</taxon>
        <taxon>Teleostei</taxon>
        <taxon>Protacanthopterygii</taxon>
        <taxon>Esociformes</taxon>
        <taxon>Umbridae</taxon>
        <taxon>Dallia</taxon>
    </lineage>
</organism>
<dbReference type="Proteomes" id="UP001157502">
    <property type="component" value="Chromosome 5"/>
</dbReference>
<keyword evidence="2" id="KW-1185">Reference proteome</keyword>
<name>A0ACC2H5G4_DALPE</name>
<comment type="caution">
    <text evidence="1">The sequence shown here is derived from an EMBL/GenBank/DDBJ whole genome shotgun (WGS) entry which is preliminary data.</text>
</comment>
<proteinExistence type="predicted"/>
<reference evidence="1" key="1">
    <citation type="submission" date="2021-05" db="EMBL/GenBank/DDBJ databases">
        <authorList>
            <person name="Pan Q."/>
            <person name="Jouanno E."/>
            <person name="Zahm M."/>
            <person name="Klopp C."/>
            <person name="Cabau C."/>
            <person name="Louis A."/>
            <person name="Berthelot C."/>
            <person name="Parey E."/>
            <person name="Roest Crollius H."/>
            <person name="Montfort J."/>
            <person name="Robinson-Rechavi M."/>
            <person name="Bouchez O."/>
            <person name="Lampietro C."/>
            <person name="Lopez Roques C."/>
            <person name="Donnadieu C."/>
            <person name="Postlethwait J."/>
            <person name="Bobe J."/>
            <person name="Dillon D."/>
            <person name="Chandos A."/>
            <person name="von Hippel F."/>
            <person name="Guiguen Y."/>
        </authorList>
    </citation>
    <scope>NUCLEOTIDE SEQUENCE</scope>
    <source>
        <tissue evidence="1">Blood</tissue>
    </source>
</reference>
<protein>
    <submittedName>
        <fullName evidence="1">Uncharacterized protein</fullName>
    </submittedName>
</protein>
<sequence length="287" mass="32996">MATGQSNVHFLSGASPYSMDLPEPLTALYDPDLRDVPTHVIQLKSNEAFQRLKDNLTRDQCETLELASKEQSKCPAWHQHRIGRITSTAFHRVCTASEDTDNMNLVKRTMHYGDSDLHRVPAVLWGINMEDTARKHYTEEMSKIHDNFCVQLSGLVVRDDQPHLGASPDGLVNCTCCGRGTLEVKCPYKYRDGLTGCGNDALFCLDTCMRLKKTHRYYHQIQLHMFVCDVQYCDFVVWTRYEVIMRRITRDEELLRKALPKAKAFFLFSVLPELLTRNHDPLLKTTL</sequence>
<dbReference type="EMBL" id="CM055732">
    <property type="protein sequence ID" value="KAJ8011118.1"/>
    <property type="molecule type" value="Genomic_DNA"/>
</dbReference>